<dbReference type="AlphaFoldDB" id="G3BCS9"/>
<evidence type="ECO:0000256" key="10">
    <source>
        <dbReference type="RuleBase" id="RU361209"/>
    </source>
</evidence>
<comment type="similarity">
    <text evidence="3 10">Belongs to the glycosyl hydrolase 72 family.</text>
</comment>
<dbReference type="GO" id="GO:0071970">
    <property type="term" value="P:fungal-type cell wall (1-&gt;3)-beta-D-glucan biosynthetic process"/>
    <property type="evidence" value="ECO:0007669"/>
    <property type="project" value="TreeGrafter"/>
</dbReference>
<evidence type="ECO:0000256" key="7">
    <source>
        <dbReference type="ARBA" id="ARBA00023136"/>
    </source>
</evidence>
<evidence type="ECO:0000256" key="9">
    <source>
        <dbReference type="ARBA" id="ARBA00023288"/>
    </source>
</evidence>
<sequence>MSLLATALCFIHPITIQGRYFVDTITNEPFYIKGVDYQPGGSSGVVDYKDPLSDARACARDILLFQELGINTIRVYSVNTDLNHDACMSMLAAAGVYLALDVNSPIPNHHLNRYEPWNSYNVEYLENVFKVVEQFSYYNNTLGFFAGNEVINDITSAKNSAVYVKAMVRDIKNYISYNSPRPIPVGYSAADDLNFRISFSSYLQCMDESPSDSVDFYGVNSYQWCGDQTFYTSGYDSLVNDYLSYSRPVFLSEYGCNLITPRQFGEVPTLYSNDMVDVFSGGLVYEFSQEPNSYGLVELSSNGDVKLLEDFLSLKRQFDALPEIDYHHVAQAMRQNAKEIQSIKKFQRFGLQPCDETYEHIDISRGIPKSLADDLVDFGVEVQRGRFISLSEQDFTCAFNILDPKGQPYPISKTITPIIDHMSGVGYDKFNRVRHKSGMYNGDESKDENGVSEWEYSDSDASGSETDSESMGNKDETIFSKASTYLANAFHSIANIFSHS</sequence>
<accession>G3BCS9</accession>
<proteinExistence type="inferred from homology"/>
<dbReference type="SUPFAM" id="SSF51445">
    <property type="entry name" value="(Trans)glycosidases"/>
    <property type="match status" value="1"/>
</dbReference>
<keyword evidence="5 10" id="KW-0808">Transferase</keyword>
<dbReference type="GO" id="GO:0098552">
    <property type="term" value="C:side of membrane"/>
    <property type="evidence" value="ECO:0007669"/>
    <property type="project" value="UniProtKB-KW"/>
</dbReference>
<dbReference type="HOGENOM" id="CLU_021855_1_2_1"/>
<evidence type="ECO:0000256" key="1">
    <source>
        <dbReference type="ARBA" id="ARBA00004196"/>
    </source>
</evidence>
<evidence type="ECO:0000256" key="11">
    <source>
        <dbReference type="SAM" id="MobiDB-lite"/>
    </source>
</evidence>
<dbReference type="EMBL" id="GL996528">
    <property type="protein sequence ID" value="EGV60876.1"/>
    <property type="molecule type" value="Genomic_DNA"/>
</dbReference>
<keyword evidence="4 10" id="KW-0336">GPI-anchor</keyword>
<evidence type="ECO:0000256" key="6">
    <source>
        <dbReference type="ARBA" id="ARBA00022729"/>
    </source>
</evidence>
<evidence type="ECO:0000256" key="3">
    <source>
        <dbReference type="ARBA" id="ARBA00007528"/>
    </source>
</evidence>
<evidence type="ECO:0000313" key="12">
    <source>
        <dbReference type="EMBL" id="EGV60876.1"/>
    </source>
</evidence>
<protein>
    <recommendedName>
        <fullName evidence="10">1,3-beta-glucanosyltransferase</fullName>
        <ecNumber evidence="10">2.4.1.-</ecNumber>
    </recommendedName>
</protein>
<keyword evidence="9 10" id="KW-0449">Lipoprotein</keyword>
<gene>
    <name evidence="12" type="ORF">CANTEDRAFT_128584</name>
</gene>
<name>G3BCS9_CANTC</name>
<dbReference type="GO" id="GO:0042124">
    <property type="term" value="F:1,3-beta-glucanosyltransferase activity"/>
    <property type="evidence" value="ECO:0007669"/>
    <property type="project" value="TreeGrafter"/>
</dbReference>
<evidence type="ECO:0000313" key="13">
    <source>
        <dbReference type="Proteomes" id="UP000000707"/>
    </source>
</evidence>
<keyword evidence="13" id="KW-1185">Reference proteome</keyword>
<organism evidence="13">
    <name type="scientific">Candida tenuis (strain ATCC 10573 / BCRC 21748 / CBS 615 / JCM 9827 / NBRC 10315 / NRRL Y-1498 / VKM Y-70)</name>
    <name type="common">Yeast</name>
    <name type="synonym">Yamadazyma tenuis</name>
    <dbReference type="NCBI Taxonomy" id="590646"/>
    <lineage>
        <taxon>Eukaryota</taxon>
        <taxon>Fungi</taxon>
        <taxon>Dikarya</taxon>
        <taxon>Ascomycota</taxon>
        <taxon>Saccharomycotina</taxon>
        <taxon>Pichiomycetes</taxon>
        <taxon>Debaryomycetaceae</taxon>
        <taxon>Yamadazyma</taxon>
    </lineage>
</organism>
<dbReference type="Gene3D" id="3.20.20.80">
    <property type="entry name" value="Glycosidases"/>
    <property type="match status" value="1"/>
</dbReference>
<dbReference type="GO" id="GO:0009277">
    <property type="term" value="C:fungal-type cell wall"/>
    <property type="evidence" value="ECO:0007669"/>
    <property type="project" value="UniProtKB-ARBA"/>
</dbReference>
<dbReference type="Pfam" id="PF03198">
    <property type="entry name" value="Glyco_hydro_72"/>
    <property type="match status" value="1"/>
</dbReference>
<keyword evidence="6" id="KW-0732">Signal</keyword>
<dbReference type="FunFam" id="3.20.20.80:FF:000032">
    <property type="entry name" value="1,3-beta-glucanosyltransferase"/>
    <property type="match status" value="1"/>
</dbReference>
<dbReference type="eggNOG" id="ENOG502QRZZ">
    <property type="taxonomic scope" value="Eukaryota"/>
</dbReference>
<dbReference type="GO" id="GO:0005886">
    <property type="term" value="C:plasma membrane"/>
    <property type="evidence" value="ECO:0007669"/>
    <property type="project" value="UniProtKB-SubCell"/>
</dbReference>
<dbReference type="OrthoDB" id="421038at2759"/>
<dbReference type="PANTHER" id="PTHR31468:SF14">
    <property type="entry name" value="1,3-BETA-GLUCANOSYLTRANSFERASE GAS4"/>
    <property type="match status" value="1"/>
</dbReference>
<keyword evidence="7 10" id="KW-0472">Membrane</keyword>
<comment type="function">
    <text evidence="10">Splits internally a 1,3-beta-glucan molecule and transfers the newly generated reducing end (the donor) to the non-reducing end of another 1,3-beta-glucan molecule (the acceptor) forming a 1,3-beta linkage, resulting in the elongation of 1,3-beta-glucan chains in the cell wall.</text>
</comment>
<feature type="region of interest" description="Disordered" evidence="11">
    <location>
        <begin position="438"/>
        <end position="474"/>
    </location>
</feature>
<evidence type="ECO:0000256" key="5">
    <source>
        <dbReference type="ARBA" id="ARBA00022679"/>
    </source>
</evidence>
<evidence type="ECO:0000256" key="4">
    <source>
        <dbReference type="ARBA" id="ARBA00022622"/>
    </source>
</evidence>
<dbReference type="InterPro" id="IPR004886">
    <property type="entry name" value="Glucanosyltransferase"/>
</dbReference>
<comment type="subcellular location">
    <subcellularLocation>
        <location evidence="1">Cell envelope</location>
    </subcellularLocation>
    <subcellularLocation>
        <location evidence="10">Cell membrane</location>
        <topology evidence="10">Lipid-anchor</topology>
        <topology evidence="10">GPI-anchor</topology>
    </subcellularLocation>
    <subcellularLocation>
        <location evidence="2">Membrane</location>
        <topology evidence="2">Lipid-anchor</topology>
        <topology evidence="2">GPI-anchor</topology>
    </subcellularLocation>
</comment>
<dbReference type="EC" id="2.4.1.-" evidence="10"/>
<evidence type="ECO:0000256" key="8">
    <source>
        <dbReference type="ARBA" id="ARBA00023180"/>
    </source>
</evidence>
<keyword evidence="8" id="KW-0325">Glycoprotein</keyword>
<dbReference type="InterPro" id="IPR017853">
    <property type="entry name" value="GH"/>
</dbReference>
<dbReference type="PANTHER" id="PTHR31468">
    <property type="entry name" value="1,3-BETA-GLUCANOSYLTRANSFERASE GAS1"/>
    <property type="match status" value="1"/>
</dbReference>
<dbReference type="Proteomes" id="UP000000707">
    <property type="component" value="Unassembled WGS sequence"/>
</dbReference>
<reference evidence="12 13" key="1">
    <citation type="journal article" date="2011" name="Proc. Natl. Acad. Sci. U.S.A.">
        <title>Comparative genomics of xylose-fermenting fungi for enhanced biofuel production.</title>
        <authorList>
            <person name="Wohlbach D.J."/>
            <person name="Kuo A."/>
            <person name="Sato T.K."/>
            <person name="Potts K.M."/>
            <person name="Salamov A.A."/>
            <person name="LaButti K.M."/>
            <person name="Sun H."/>
            <person name="Clum A."/>
            <person name="Pangilinan J.L."/>
            <person name="Lindquist E.A."/>
            <person name="Lucas S."/>
            <person name="Lapidus A."/>
            <person name="Jin M."/>
            <person name="Gunawan C."/>
            <person name="Balan V."/>
            <person name="Dale B.E."/>
            <person name="Jeffries T.W."/>
            <person name="Zinkel R."/>
            <person name="Barry K.W."/>
            <person name="Grigoriev I.V."/>
            <person name="Gasch A.P."/>
        </authorList>
    </citation>
    <scope>NUCLEOTIDE SEQUENCE [LARGE SCALE GENOMIC DNA]</scope>
    <source>
        <strain evidence="13">ATCC 10573 / BCRC 21748 / CBS 615 / JCM 9827 / NBRC 10315 / NRRL Y-1498 / VKM Y-70</strain>
    </source>
</reference>
<evidence type="ECO:0000256" key="2">
    <source>
        <dbReference type="ARBA" id="ARBA00004589"/>
    </source>
</evidence>
<feature type="compositionally biased region" description="Polar residues" evidence="11">
    <location>
        <begin position="459"/>
        <end position="471"/>
    </location>
</feature>
<dbReference type="GO" id="GO:0031505">
    <property type="term" value="P:fungal-type cell wall organization"/>
    <property type="evidence" value="ECO:0007669"/>
    <property type="project" value="TreeGrafter"/>
</dbReference>